<evidence type="ECO:0000313" key="1">
    <source>
        <dbReference type="Ensembl" id="ENSCINP00000031094.1"/>
    </source>
</evidence>
<dbReference type="Ensembl" id="ENSCINT00000035127.1">
    <property type="protein sequence ID" value="ENSCINP00000031094.1"/>
    <property type="gene ID" value="ENSCING00000023432.1"/>
</dbReference>
<dbReference type="HOGENOM" id="CLU_3129377_0_0_1"/>
<reference evidence="2" key="1">
    <citation type="journal article" date="2002" name="Science">
        <title>The draft genome of Ciona intestinalis: insights into chordate and vertebrate origins.</title>
        <authorList>
            <person name="Dehal P."/>
            <person name="Satou Y."/>
            <person name="Campbell R.K."/>
            <person name="Chapman J."/>
            <person name="Degnan B."/>
            <person name="De Tomaso A."/>
            <person name="Davidson B."/>
            <person name="Di Gregorio A."/>
            <person name="Gelpke M."/>
            <person name="Goodstein D.M."/>
            <person name="Harafuji N."/>
            <person name="Hastings K.E."/>
            <person name="Ho I."/>
            <person name="Hotta K."/>
            <person name="Huang W."/>
            <person name="Kawashima T."/>
            <person name="Lemaire P."/>
            <person name="Martinez D."/>
            <person name="Meinertzhagen I.A."/>
            <person name="Necula S."/>
            <person name="Nonaka M."/>
            <person name="Putnam N."/>
            <person name="Rash S."/>
            <person name="Saiga H."/>
            <person name="Satake M."/>
            <person name="Terry A."/>
            <person name="Yamada L."/>
            <person name="Wang H.G."/>
            <person name="Awazu S."/>
            <person name="Azumi K."/>
            <person name="Boore J."/>
            <person name="Branno M."/>
            <person name="Chin-Bow S."/>
            <person name="DeSantis R."/>
            <person name="Doyle S."/>
            <person name="Francino P."/>
            <person name="Keys D.N."/>
            <person name="Haga S."/>
            <person name="Hayashi H."/>
            <person name="Hino K."/>
            <person name="Imai K.S."/>
            <person name="Inaba K."/>
            <person name="Kano S."/>
            <person name="Kobayashi K."/>
            <person name="Kobayashi M."/>
            <person name="Lee B.I."/>
            <person name="Makabe K.W."/>
            <person name="Manohar C."/>
            <person name="Matassi G."/>
            <person name="Medina M."/>
            <person name="Mochizuki Y."/>
            <person name="Mount S."/>
            <person name="Morishita T."/>
            <person name="Miura S."/>
            <person name="Nakayama A."/>
            <person name="Nishizaka S."/>
            <person name="Nomoto H."/>
            <person name="Ohta F."/>
            <person name="Oishi K."/>
            <person name="Rigoutsos I."/>
            <person name="Sano M."/>
            <person name="Sasaki A."/>
            <person name="Sasakura Y."/>
            <person name="Shoguchi E."/>
            <person name="Shin-i T."/>
            <person name="Spagnuolo A."/>
            <person name="Stainier D."/>
            <person name="Suzuki M.M."/>
            <person name="Tassy O."/>
            <person name="Takatori N."/>
            <person name="Tokuoka M."/>
            <person name="Yagi K."/>
            <person name="Yoshizaki F."/>
            <person name="Wada S."/>
            <person name="Zhang C."/>
            <person name="Hyatt P.D."/>
            <person name="Larimer F."/>
            <person name="Detter C."/>
            <person name="Doggett N."/>
            <person name="Glavina T."/>
            <person name="Hawkins T."/>
            <person name="Richardson P."/>
            <person name="Lucas S."/>
            <person name="Kohara Y."/>
            <person name="Levine M."/>
            <person name="Satoh N."/>
            <person name="Rokhsar D.S."/>
        </authorList>
    </citation>
    <scope>NUCLEOTIDE SEQUENCE [LARGE SCALE GENOMIC DNA]</scope>
</reference>
<evidence type="ECO:0000313" key="2">
    <source>
        <dbReference type="Proteomes" id="UP000008144"/>
    </source>
</evidence>
<dbReference type="EMBL" id="EAAA01000278">
    <property type="status" value="NOT_ANNOTATED_CDS"/>
    <property type="molecule type" value="Genomic_DNA"/>
</dbReference>
<sequence>EVEDSLPKLQKITKAGKTCLIATAKHYIHTSQPQSFNVWFPSVDNKQYSS</sequence>
<protein>
    <submittedName>
        <fullName evidence="1">Uncharacterized protein</fullName>
    </submittedName>
</protein>
<organism evidence="1 2">
    <name type="scientific">Ciona intestinalis</name>
    <name type="common">Transparent sea squirt</name>
    <name type="synonym">Ascidia intestinalis</name>
    <dbReference type="NCBI Taxonomy" id="7719"/>
    <lineage>
        <taxon>Eukaryota</taxon>
        <taxon>Metazoa</taxon>
        <taxon>Chordata</taxon>
        <taxon>Tunicata</taxon>
        <taxon>Ascidiacea</taxon>
        <taxon>Phlebobranchia</taxon>
        <taxon>Cionidae</taxon>
        <taxon>Ciona</taxon>
    </lineage>
</organism>
<reference evidence="1" key="4">
    <citation type="submission" date="2025-09" db="UniProtKB">
        <authorList>
            <consortium name="Ensembl"/>
        </authorList>
    </citation>
    <scope>IDENTIFICATION</scope>
</reference>
<proteinExistence type="predicted"/>
<reference evidence="1" key="2">
    <citation type="journal article" date="2008" name="Genome Biol.">
        <title>Improved genome assembly and evidence-based global gene model set for the chordate Ciona intestinalis: new insight into intron and operon populations.</title>
        <authorList>
            <person name="Satou Y."/>
            <person name="Mineta K."/>
            <person name="Ogasawara M."/>
            <person name="Sasakura Y."/>
            <person name="Shoguchi E."/>
            <person name="Ueno K."/>
            <person name="Yamada L."/>
            <person name="Matsumoto J."/>
            <person name="Wasserscheid J."/>
            <person name="Dewar K."/>
            <person name="Wiley G.B."/>
            <person name="Macmil S.L."/>
            <person name="Roe B.A."/>
            <person name="Zeller R.W."/>
            <person name="Hastings K.E."/>
            <person name="Lemaire P."/>
            <person name="Lindquist E."/>
            <person name="Endo T."/>
            <person name="Hotta K."/>
            <person name="Inaba K."/>
        </authorList>
    </citation>
    <scope>NUCLEOTIDE SEQUENCE [LARGE SCALE GENOMIC DNA]</scope>
    <source>
        <strain evidence="1">wild type</strain>
    </source>
</reference>
<keyword evidence="2" id="KW-1185">Reference proteome</keyword>
<dbReference type="AlphaFoldDB" id="H2XN61"/>
<dbReference type="InParanoid" id="H2XN61"/>
<name>H2XN61_CIOIN</name>
<accession>H2XN61</accession>
<reference evidence="1" key="3">
    <citation type="submission" date="2025-08" db="UniProtKB">
        <authorList>
            <consortium name="Ensembl"/>
        </authorList>
    </citation>
    <scope>IDENTIFICATION</scope>
</reference>
<dbReference type="Proteomes" id="UP000008144">
    <property type="component" value="Chromosome 1"/>
</dbReference>